<keyword evidence="4" id="KW-1185">Reference proteome</keyword>
<accession>A0ABS7BSP6</accession>
<name>A0ABS7BSP6_9SPHN</name>
<evidence type="ECO:0000313" key="4">
    <source>
        <dbReference type="Proteomes" id="UP000759103"/>
    </source>
</evidence>
<protein>
    <submittedName>
        <fullName evidence="3">Uncharacterized protein</fullName>
    </submittedName>
</protein>
<evidence type="ECO:0000256" key="1">
    <source>
        <dbReference type="SAM" id="MobiDB-lite"/>
    </source>
</evidence>
<gene>
    <name evidence="3" type="ORF">KZ820_17980</name>
</gene>
<evidence type="ECO:0000313" key="3">
    <source>
        <dbReference type="EMBL" id="MBW6532635.1"/>
    </source>
</evidence>
<feature type="chain" id="PRO_5047527613" evidence="2">
    <location>
        <begin position="24"/>
        <end position="182"/>
    </location>
</feature>
<feature type="signal peptide" evidence="2">
    <location>
        <begin position="1"/>
        <end position="23"/>
    </location>
</feature>
<dbReference type="RefSeq" id="WP_219750232.1">
    <property type="nucleotide sequence ID" value="NZ_JAHXZN010000009.1"/>
</dbReference>
<organism evidence="3 4">
    <name type="scientific">Sphingomonas citri</name>
    <dbReference type="NCBI Taxonomy" id="2862499"/>
    <lineage>
        <taxon>Bacteria</taxon>
        <taxon>Pseudomonadati</taxon>
        <taxon>Pseudomonadota</taxon>
        <taxon>Alphaproteobacteria</taxon>
        <taxon>Sphingomonadales</taxon>
        <taxon>Sphingomonadaceae</taxon>
        <taxon>Sphingomonas</taxon>
    </lineage>
</organism>
<sequence>MRRYVVTALISAAAIVVPAVVHAQSTGLDDLVGARAGQAEGELERRGYVKSGGSQGDDRSYANWWSADRRQCVTIATADGRYVSVTPTPAPDCGTAPSRTRRNRSRSDDAPRTTGSTAPGDLPRLCKGEAAAAFNRRPGEITTNLPIRRSEGATVSGWFDGDRGTTFFTCRFDQAGRFVSVN</sequence>
<proteinExistence type="predicted"/>
<dbReference type="EMBL" id="JAHXZN010000009">
    <property type="protein sequence ID" value="MBW6532635.1"/>
    <property type="molecule type" value="Genomic_DNA"/>
</dbReference>
<reference evidence="3 4" key="1">
    <citation type="submission" date="2021-07" db="EMBL/GenBank/DDBJ databases">
        <title>Sphingomonas sp.</title>
        <authorList>
            <person name="Feng G."/>
            <person name="Li J."/>
            <person name="Pan M."/>
        </authorList>
    </citation>
    <scope>NUCLEOTIDE SEQUENCE [LARGE SCALE GENOMIC DNA]</scope>
    <source>
        <strain evidence="3 4">RRHST34</strain>
    </source>
</reference>
<evidence type="ECO:0000256" key="2">
    <source>
        <dbReference type="SAM" id="SignalP"/>
    </source>
</evidence>
<dbReference type="Proteomes" id="UP000759103">
    <property type="component" value="Unassembled WGS sequence"/>
</dbReference>
<feature type="region of interest" description="Disordered" evidence="1">
    <location>
        <begin position="84"/>
        <end position="123"/>
    </location>
</feature>
<comment type="caution">
    <text evidence="3">The sequence shown here is derived from an EMBL/GenBank/DDBJ whole genome shotgun (WGS) entry which is preliminary data.</text>
</comment>
<keyword evidence="2" id="KW-0732">Signal</keyword>